<evidence type="ECO:0000313" key="1">
    <source>
        <dbReference type="EMBL" id="CAA7028664.1"/>
    </source>
</evidence>
<proteinExistence type="predicted"/>
<reference evidence="2 3" key="1">
    <citation type="submission" date="2020-01" db="EMBL/GenBank/DDBJ databases">
        <authorList>
            <person name="Mishra B."/>
        </authorList>
    </citation>
    <scope>NUCLEOTIDE SEQUENCE [LARGE SCALE GENOMIC DNA]</scope>
</reference>
<dbReference type="Proteomes" id="UP000467841">
    <property type="component" value="Unassembled WGS sequence"/>
</dbReference>
<evidence type="ECO:0008006" key="4">
    <source>
        <dbReference type="Google" id="ProtNLM"/>
    </source>
</evidence>
<evidence type="ECO:0000313" key="2">
    <source>
        <dbReference type="EMBL" id="CAA7053506.1"/>
    </source>
</evidence>
<sequence length="100" mass="11479">MSFDLIVNWVKANNLHHNPKLICKLLFQAAVYYIWRERNSRLHSSSPKTSQSLVKEIQLLMRAKLAGLDRALITKRALSPGTPPASTQTLLYSWFELLQT</sequence>
<name>A0A6D2KJW0_9BRAS</name>
<protein>
    <recommendedName>
        <fullName evidence="4">Reverse transcriptase zinc-binding domain-containing protein</fullName>
    </recommendedName>
</protein>
<organism evidence="2 3">
    <name type="scientific">Microthlaspi erraticum</name>
    <dbReference type="NCBI Taxonomy" id="1685480"/>
    <lineage>
        <taxon>Eukaryota</taxon>
        <taxon>Viridiplantae</taxon>
        <taxon>Streptophyta</taxon>
        <taxon>Embryophyta</taxon>
        <taxon>Tracheophyta</taxon>
        <taxon>Spermatophyta</taxon>
        <taxon>Magnoliopsida</taxon>
        <taxon>eudicotyledons</taxon>
        <taxon>Gunneridae</taxon>
        <taxon>Pentapetalae</taxon>
        <taxon>rosids</taxon>
        <taxon>malvids</taxon>
        <taxon>Brassicales</taxon>
        <taxon>Brassicaceae</taxon>
        <taxon>Coluteocarpeae</taxon>
        <taxon>Microthlaspi</taxon>
    </lineage>
</organism>
<keyword evidence="3" id="KW-1185">Reference proteome</keyword>
<dbReference type="AlphaFoldDB" id="A0A6D2KJW0"/>
<dbReference type="OrthoDB" id="1113421at2759"/>
<gene>
    <name evidence="1" type="ORF">MERR_LOCUS15899</name>
    <name evidence="2" type="ORF">MERR_LOCUS40742</name>
</gene>
<dbReference type="EMBL" id="CACVBM020001538">
    <property type="protein sequence ID" value="CAA7053506.1"/>
    <property type="molecule type" value="Genomic_DNA"/>
</dbReference>
<evidence type="ECO:0000313" key="3">
    <source>
        <dbReference type="Proteomes" id="UP000467841"/>
    </source>
</evidence>
<accession>A0A6D2KJW0</accession>
<dbReference type="EMBL" id="CACVBM020001072">
    <property type="protein sequence ID" value="CAA7028664.1"/>
    <property type="molecule type" value="Genomic_DNA"/>
</dbReference>